<comment type="subunit">
    <text evidence="2">Heterotrimer of A, B and C subunits.</text>
</comment>
<dbReference type="Gene3D" id="1.10.20.60">
    <property type="entry name" value="Glu-tRNAGln amidotransferase C subunit, N-terminal domain"/>
    <property type="match status" value="1"/>
</dbReference>
<accession>A0ABT3L825</accession>
<dbReference type="SUPFAM" id="SSF141000">
    <property type="entry name" value="Glu-tRNAGln amidotransferase C subunit"/>
    <property type="match status" value="1"/>
</dbReference>
<evidence type="ECO:0000256" key="1">
    <source>
        <dbReference type="ARBA" id="ARBA00022917"/>
    </source>
</evidence>
<reference evidence="4 5" key="1">
    <citation type="submission" date="2021-08" db="EMBL/GenBank/DDBJ databases">
        <title>Draft genome sequence of Spirulina subsalsa with high tolerance to salinity and hype-accumulation of phycocyanin.</title>
        <authorList>
            <person name="Pei H."/>
            <person name="Jiang L."/>
        </authorList>
    </citation>
    <scope>NUCLEOTIDE SEQUENCE [LARGE SCALE GENOMIC DNA]</scope>
    <source>
        <strain evidence="4 5">FACHB-351</strain>
    </source>
</reference>
<name>A0ABT3L825_9CYAN</name>
<evidence type="ECO:0000256" key="3">
    <source>
        <dbReference type="SAM" id="MobiDB-lite"/>
    </source>
</evidence>
<keyword evidence="2" id="KW-0436">Ligase</keyword>
<comment type="caution">
    <text evidence="4">The sequence shown here is derived from an EMBL/GenBank/DDBJ whole genome shotgun (WGS) entry which is preliminary data.</text>
</comment>
<keyword evidence="2" id="KW-0547">Nucleotide-binding</keyword>
<keyword evidence="5" id="KW-1185">Reference proteome</keyword>
<protein>
    <recommendedName>
        <fullName evidence="2">Aspartyl/glutamyl-tRNA(Asn/Gln) amidotransferase subunit C</fullName>
        <shortName evidence="2">Asp/Glu-ADT subunit C</shortName>
        <ecNumber evidence="2">6.3.5.-</ecNumber>
    </recommendedName>
</protein>
<dbReference type="Proteomes" id="UP001526426">
    <property type="component" value="Unassembled WGS sequence"/>
</dbReference>
<dbReference type="EMBL" id="JAIHOM010000082">
    <property type="protein sequence ID" value="MCW6037653.1"/>
    <property type="molecule type" value="Genomic_DNA"/>
</dbReference>
<comment type="catalytic activity">
    <reaction evidence="2">
        <text>L-glutamyl-tRNA(Gln) + L-glutamine + ATP + H2O = L-glutaminyl-tRNA(Gln) + L-glutamate + ADP + phosphate + H(+)</text>
        <dbReference type="Rhea" id="RHEA:17521"/>
        <dbReference type="Rhea" id="RHEA-COMP:9681"/>
        <dbReference type="Rhea" id="RHEA-COMP:9684"/>
        <dbReference type="ChEBI" id="CHEBI:15377"/>
        <dbReference type="ChEBI" id="CHEBI:15378"/>
        <dbReference type="ChEBI" id="CHEBI:29985"/>
        <dbReference type="ChEBI" id="CHEBI:30616"/>
        <dbReference type="ChEBI" id="CHEBI:43474"/>
        <dbReference type="ChEBI" id="CHEBI:58359"/>
        <dbReference type="ChEBI" id="CHEBI:78520"/>
        <dbReference type="ChEBI" id="CHEBI:78521"/>
        <dbReference type="ChEBI" id="CHEBI:456216"/>
    </reaction>
</comment>
<proteinExistence type="inferred from homology"/>
<dbReference type="EC" id="6.3.5.-" evidence="2"/>
<evidence type="ECO:0000313" key="5">
    <source>
        <dbReference type="Proteomes" id="UP001526426"/>
    </source>
</evidence>
<organism evidence="4 5">
    <name type="scientific">Spirulina subsalsa FACHB-351</name>
    <dbReference type="NCBI Taxonomy" id="234711"/>
    <lineage>
        <taxon>Bacteria</taxon>
        <taxon>Bacillati</taxon>
        <taxon>Cyanobacteriota</taxon>
        <taxon>Cyanophyceae</taxon>
        <taxon>Spirulinales</taxon>
        <taxon>Spirulinaceae</taxon>
        <taxon>Spirulina</taxon>
    </lineage>
</organism>
<dbReference type="Pfam" id="PF02686">
    <property type="entry name" value="GatC"/>
    <property type="match status" value="1"/>
</dbReference>
<dbReference type="PANTHER" id="PTHR15004">
    <property type="entry name" value="GLUTAMYL-TRNA(GLN) AMIDOTRANSFERASE SUBUNIT C, MITOCHONDRIAL"/>
    <property type="match status" value="1"/>
</dbReference>
<keyword evidence="2" id="KW-0067">ATP-binding</keyword>
<dbReference type="PANTHER" id="PTHR15004:SF0">
    <property type="entry name" value="GLUTAMYL-TRNA(GLN) AMIDOTRANSFERASE SUBUNIT C, MITOCHONDRIAL"/>
    <property type="match status" value="1"/>
</dbReference>
<dbReference type="RefSeq" id="WP_265265513.1">
    <property type="nucleotide sequence ID" value="NZ_JAIHOM010000082.1"/>
</dbReference>
<keyword evidence="1 2" id="KW-0648">Protein biosynthesis</keyword>
<dbReference type="NCBIfam" id="TIGR00135">
    <property type="entry name" value="gatC"/>
    <property type="match status" value="1"/>
</dbReference>
<comment type="similarity">
    <text evidence="2">Belongs to the GatC family.</text>
</comment>
<evidence type="ECO:0000256" key="2">
    <source>
        <dbReference type="HAMAP-Rule" id="MF_00122"/>
    </source>
</evidence>
<feature type="region of interest" description="Disordered" evidence="3">
    <location>
        <begin position="78"/>
        <end position="97"/>
    </location>
</feature>
<comment type="function">
    <text evidence="2">Allows the formation of correctly charged Asn-tRNA(Asn) or Gln-tRNA(Gln) through the transamidation of misacylated Asp-tRNA(Asn) or Glu-tRNA(Gln) in organisms which lack either or both of asparaginyl-tRNA or glutaminyl-tRNA synthetases. The reaction takes place in the presence of glutamine and ATP through an activated phospho-Asp-tRNA(Asn) or phospho-Glu-tRNA(Gln).</text>
</comment>
<comment type="catalytic activity">
    <reaction evidence="2">
        <text>L-aspartyl-tRNA(Asn) + L-glutamine + ATP + H2O = L-asparaginyl-tRNA(Asn) + L-glutamate + ADP + phosphate + 2 H(+)</text>
        <dbReference type="Rhea" id="RHEA:14513"/>
        <dbReference type="Rhea" id="RHEA-COMP:9674"/>
        <dbReference type="Rhea" id="RHEA-COMP:9677"/>
        <dbReference type="ChEBI" id="CHEBI:15377"/>
        <dbReference type="ChEBI" id="CHEBI:15378"/>
        <dbReference type="ChEBI" id="CHEBI:29985"/>
        <dbReference type="ChEBI" id="CHEBI:30616"/>
        <dbReference type="ChEBI" id="CHEBI:43474"/>
        <dbReference type="ChEBI" id="CHEBI:58359"/>
        <dbReference type="ChEBI" id="CHEBI:78515"/>
        <dbReference type="ChEBI" id="CHEBI:78516"/>
        <dbReference type="ChEBI" id="CHEBI:456216"/>
    </reaction>
</comment>
<evidence type="ECO:0000313" key="4">
    <source>
        <dbReference type="EMBL" id="MCW6037653.1"/>
    </source>
</evidence>
<sequence length="97" mass="11358">MLDREQVHKVAHLARLDLTPEEETAFTQQLSSILDYFEQLEELDTENVHPTTRAIEISNVTRPDTLRTMEDREKMLQEAPEQEGDFFRVPQILSTED</sequence>
<dbReference type="InterPro" id="IPR036113">
    <property type="entry name" value="Asp/Glu-ADT_sf_sub_c"/>
</dbReference>
<dbReference type="InterPro" id="IPR003837">
    <property type="entry name" value="GatC"/>
</dbReference>
<dbReference type="HAMAP" id="MF_00122">
    <property type="entry name" value="GatC"/>
    <property type="match status" value="1"/>
</dbReference>
<gene>
    <name evidence="2 4" type="primary">gatC</name>
    <name evidence="4" type="ORF">K4A83_15430</name>
</gene>